<dbReference type="GO" id="GO:0005886">
    <property type="term" value="C:plasma membrane"/>
    <property type="evidence" value="ECO:0007669"/>
    <property type="project" value="TreeGrafter"/>
</dbReference>
<dbReference type="AlphaFoldDB" id="K1Q2Y2"/>
<gene>
    <name evidence="2" type="ORF">CGI_10016316</name>
</gene>
<proteinExistence type="predicted"/>
<dbReference type="PANTHER" id="PTHR31650">
    <property type="entry name" value="O-ACYLTRANSFERASE (WSD1-LIKE) FAMILY PROTEIN"/>
    <property type="match status" value="1"/>
</dbReference>
<dbReference type="PANTHER" id="PTHR31650:SF1">
    <property type="entry name" value="WAX ESTER SYNTHASE_DIACYLGLYCEROL ACYLTRANSFERASE 4-RELATED"/>
    <property type="match status" value="1"/>
</dbReference>
<dbReference type="HOGENOM" id="CLU_1327521_0_0_1"/>
<accession>K1Q2Y2</accession>
<dbReference type="InterPro" id="IPR009721">
    <property type="entry name" value="O-acyltransferase_WSD1_C"/>
</dbReference>
<feature type="domain" description="O-acyltransferase WSD1 C-terminal" evidence="1">
    <location>
        <begin position="21"/>
        <end position="156"/>
    </location>
</feature>
<evidence type="ECO:0000259" key="1">
    <source>
        <dbReference type="Pfam" id="PF06974"/>
    </source>
</evidence>
<evidence type="ECO:0000313" key="2">
    <source>
        <dbReference type="EMBL" id="EKC28288.1"/>
    </source>
</evidence>
<dbReference type="EMBL" id="JH817875">
    <property type="protein sequence ID" value="EKC28288.1"/>
    <property type="molecule type" value="Genomic_DNA"/>
</dbReference>
<reference evidence="2" key="1">
    <citation type="journal article" date="2012" name="Nature">
        <title>The oyster genome reveals stress adaptation and complexity of shell formation.</title>
        <authorList>
            <person name="Zhang G."/>
            <person name="Fang X."/>
            <person name="Guo X."/>
            <person name="Li L."/>
            <person name="Luo R."/>
            <person name="Xu F."/>
            <person name="Yang P."/>
            <person name="Zhang L."/>
            <person name="Wang X."/>
            <person name="Qi H."/>
            <person name="Xiong Z."/>
            <person name="Que H."/>
            <person name="Xie Y."/>
            <person name="Holland P.W."/>
            <person name="Paps J."/>
            <person name="Zhu Y."/>
            <person name="Wu F."/>
            <person name="Chen Y."/>
            <person name="Wang J."/>
            <person name="Peng C."/>
            <person name="Meng J."/>
            <person name="Yang L."/>
            <person name="Liu J."/>
            <person name="Wen B."/>
            <person name="Zhang N."/>
            <person name="Huang Z."/>
            <person name="Zhu Q."/>
            <person name="Feng Y."/>
            <person name="Mount A."/>
            <person name="Hedgecock D."/>
            <person name="Xu Z."/>
            <person name="Liu Y."/>
            <person name="Domazet-Loso T."/>
            <person name="Du Y."/>
            <person name="Sun X."/>
            <person name="Zhang S."/>
            <person name="Liu B."/>
            <person name="Cheng P."/>
            <person name="Jiang X."/>
            <person name="Li J."/>
            <person name="Fan D."/>
            <person name="Wang W."/>
            <person name="Fu W."/>
            <person name="Wang T."/>
            <person name="Wang B."/>
            <person name="Zhang J."/>
            <person name="Peng Z."/>
            <person name="Li Y."/>
            <person name="Li N."/>
            <person name="Wang J."/>
            <person name="Chen M."/>
            <person name="He Y."/>
            <person name="Tan F."/>
            <person name="Song X."/>
            <person name="Zheng Q."/>
            <person name="Huang R."/>
            <person name="Yang H."/>
            <person name="Du X."/>
            <person name="Chen L."/>
            <person name="Yang M."/>
            <person name="Gaffney P.M."/>
            <person name="Wang S."/>
            <person name="Luo L."/>
            <person name="She Z."/>
            <person name="Ming Y."/>
            <person name="Huang W."/>
            <person name="Zhang S."/>
            <person name="Huang B."/>
            <person name="Zhang Y."/>
            <person name="Qu T."/>
            <person name="Ni P."/>
            <person name="Miao G."/>
            <person name="Wang J."/>
            <person name="Wang Q."/>
            <person name="Steinberg C.E."/>
            <person name="Wang H."/>
            <person name="Li N."/>
            <person name="Qian L."/>
            <person name="Zhang G."/>
            <person name="Li Y."/>
            <person name="Yang H."/>
            <person name="Liu X."/>
            <person name="Wang J."/>
            <person name="Yin Y."/>
            <person name="Wang J."/>
        </authorList>
    </citation>
    <scope>NUCLEOTIDE SEQUENCE [LARGE SCALE GENOMIC DNA]</scope>
    <source>
        <strain evidence="2">05x7-T-G4-1.051#20</strain>
    </source>
</reference>
<dbReference type="InParanoid" id="K1Q2Y2"/>
<dbReference type="Pfam" id="PF06974">
    <property type="entry name" value="WS_DGAT_C"/>
    <property type="match status" value="1"/>
</dbReference>
<protein>
    <recommendedName>
        <fullName evidence="1">O-acyltransferase WSD1 C-terminal domain-containing protein</fullName>
    </recommendedName>
</protein>
<sequence>MHSLIPVHYRSGVSEFSIENNQNVYMTMQIPTNTEGAIPRLWKMKSFMKHVNHNALFSVSRFVRYVTSYTLPSALYNRLWKCIRNKCTCIISNVPGPEGPIRFGSRLIKDLVTWNPPTDDVCVSINFVSYDDQIKMAVMSDPSVLPNPELITRDFAYQPMTGQLTMSRLRLRQIGVCHVLPKVQAIVKKVLFSVVFQTLARVTCNYA</sequence>
<dbReference type="GO" id="GO:0008374">
    <property type="term" value="F:O-acyltransferase activity"/>
    <property type="evidence" value="ECO:0007669"/>
    <property type="project" value="InterPro"/>
</dbReference>
<dbReference type="InterPro" id="IPR045034">
    <property type="entry name" value="O-acyltransferase_WSD1-like"/>
</dbReference>
<organism evidence="2">
    <name type="scientific">Magallana gigas</name>
    <name type="common">Pacific oyster</name>
    <name type="synonym">Crassostrea gigas</name>
    <dbReference type="NCBI Taxonomy" id="29159"/>
    <lineage>
        <taxon>Eukaryota</taxon>
        <taxon>Metazoa</taxon>
        <taxon>Spiralia</taxon>
        <taxon>Lophotrochozoa</taxon>
        <taxon>Mollusca</taxon>
        <taxon>Bivalvia</taxon>
        <taxon>Autobranchia</taxon>
        <taxon>Pteriomorphia</taxon>
        <taxon>Ostreida</taxon>
        <taxon>Ostreoidea</taxon>
        <taxon>Ostreidae</taxon>
        <taxon>Magallana</taxon>
    </lineage>
</organism>
<dbReference type="GO" id="GO:0019432">
    <property type="term" value="P:triglyceride biosynthetic process"/>
    <property type="evidence" value="ECO:0007669"/>
    <property type="project" value="TreeGrafter"/>
</dbReference>
<name>K1Q2Y2_MAGGI</name>